<reference evidence="3" key="1">
    <citation type="journal article" date="2019" name="Int. J. Syst. Evol. Microbiol.">
        <title>The Global Catalogue of Microorganisms (GCM) 10K type strain sequencing project: providing services to taxonomists for standard genome sequencing and annotation.</title>
        <authorList>
            <consortium name="The Broad Institute Genomics Platform"/>
            <consortium name="The Broad Institute Genome Sequencing Center for Infectious Disease"/>
            <person name="Wu L."/>
            <person name="Ma J."/>
        </authorList>
    </citation>
    <scope>NUCLEOTIDE SEQUENCE [LARGE SCALE GENOMIC DNA]</scope>
    <source>
        <strain evidence="3">JCM 17190</strain>
    </source>
</reference>
<comment type="caution">
    <text evidence="2">The sequence shown here is derived from an EMBL/GenBank/DDBJ whole genome shotgun (WGS) entry which is preliminary data.</text>
</comment>
<evidence type="ECO:0000313" key="3">
    <source>
        <dbReference type="Proteomes" id="UP001399917"/>
    </source>
</evidence>
<sequence>MHPELVTFFAMKSFGVAVGIFVGALIGLSIRASRGSTQGLYKGSVYATAFLASMLGWAVMILIRMVTYQG</sequence>
<feature type="transmembrane region" description="Helical" evidence="1">
    <location>
        <begin position="6"/>
        <end position="28"/>
    </location>
</feature>
<proteinExistence type="predicted"/>
<keyword evidence="3" id="KW-1185">Reference proteome</keyword>
<protein>
    <submittedName>
        <fullName evidence="2">Uncharacterized protein</fullName>
    </submittedName>
</protein>
<name>A0ABP7KG29_9RHOB</name>
<accession>A0ABP7KG29</accession>
<gene>
    <name evidence="2" type="ORF">GCM10022404_27650</name>
</gene>
<evidence type="ECO:0000313" key="2">
    <source>
        <dbReference type="EMBL" id="GAA3876394.1"/>
    </source>
</evidence>
<organism evidence="2 3">
    <name type="scientific">Celeribacter arenosi</name>
    <dbReference type="NCBI Taxonomy" id="792649"/>
    <lineage>
        <taxon>Bacteria</taxon>
        <taxon>Pseudomonadati</taxon>
        <taxon>Pseudomonadota</taxon>
        <taxon>Alphaproteobacteria</taxon>
        <taxon>Rhodobacterales</taxon>
        <taxon>Roseobacteraceae</taxon>
        <taxon>Celeribacter</taxon>
    </lineage>
</organism>
<dbReference type="Proteomes" id="UP001399917">
    <property type="component" value="Unassembled WGS sequence"/>
</dbReference>
<keyword evidence="1" id="KW-0472">Membrane</keyword>
<evidence type="ECO:0000256" key="1">
    <source>
        <dbReference type="SAM" id="Phobius"/>
    </source>
</evidence>
<keyword evidence="1" id="KW-0812">Transmembrane</keyword>
<dbReference type="EMBL" id="BAABDF010000007">
    <property type="protein sequence ID" value="GAA3876394.1"/>
    <property type="molecule type" value="Genomic_DNA"/>
</dbReference>
<dbReference type="RefSeq" id="WP_344848007.1">
    <property type="nucleotide sequence ID" value="NZ_BAABDF010000007.1"/>
</dbReference>
<feature type="transmembrane region" description="Helical" evidence="1">
    <location>
        <begin position="40"/>
        <end position="63"/>
    </location>
</feature>
<keyword evidence="1" id="KW-1133">Transmembrane helix</keyword>